<feature type="compositionally biased region" description="Low complexity" evidence="1">
    <location>
        <begin position="44"/>
        <end position="59"/>
    </location>
</feature>
<dbReference type="AlphaFoldDB" id="A0A9P8TNJ9"/>
<dbReference type="Proteomes" id="UP000774326">
    <property type="component" value="Unassembled WGS sequence"/>
</dbReference>
<keyword evidence="3" id="KW-1185">Reference proteome</keyword>
<feature type="compositionally biased region" description="Polar residues" evidence="1">
    <location>
        <begin position="1"/>
        <end position="22"/>
    </location>
</feature>
<dbReference type="EMBL" id="JAEUBG010001571">
    <property type="protein sequence ID" value="KAH3686178.1"/>
    <property type="molecule type" value="Genomic_DNA"/>
</dbReference>
<name>A0A9P8TNJ9_WICPI</name>
<feature type="region of interest" description="Disordered" evidence="1">
    <location>
        <begin position="1"/>
        <end position="59"/>
    </location>
</feature>
<protein>
    <submittedName>
        <fullName evidence="2">Uncharacterized protein</fullName>
    </submittedName>
</protein>
<reference evidence="2" key="1">
    <citation type="journal article" date="2021" name="Open Biol.">
        <title>Shared evolutionary footprints suggest mitochondrial oxidative damage underlies multiple complex I losses in fungi.</title>
        <authorList>
            <person name="Schikora-Tamarit M.A."/>
            <person name="Marcet-Houben M."/>
            <person name="Nosek J."/>
            <person name="Gabaldon T."/>
        </authorList>
    </citation>
    <scope>NUCLEOTIDE SEQUENCE</scope>
    <source>
        <strain evidence="2">CBS2887</strain>
    </source>
</reference>
<organism evidence="2 3">
    <name type="scientific">Wickerhamomyces pijperi</name>
    <name type="common">Yeast</name>
    <name type="synonym">Pichia pijperi</name>
    <dbReference type="NCBI Taxonomy" id="599730"/>
    <lineage>
        <taxon>Eukaryota</taxon>
        <taxon>Fungi</taxon>
        <taxon>Dikarya</taxon>
        <taxon>Ascomycota</taxon>
        <taxon>Saccharomycotina</taxon>
        <taxon>Saccharomycetes</taxon>
        <taxon>Phaffomycetales</taxon>
        <taxon>Wickerhamomycetaceae</taxon>
        <taxon>Wickerhamomyces</taxon>
    </lineage>
</organism>
<evidence type="ECO:0000256" key="1">
    <source>
        <dbReference type="SAM" id="MobiDB-lite"/>
    </source>
</evidence>
<feature type="compositionally biased region" description="Polar residues" evidence="1">
    <location>
        <begin position="86"/>
        <end position="103"/>
    </location>
</feature>
<comment type="caution">
    <text evidence="2">The sequence shown here is derived from an EMBL/GenBank/DDBJ whole genome shotgun (WGS) entry which is preliminary data.</text>
</comment>
<sequence length="283" mass="30687">MMDSKNYYNNSQQQPPSSATQHPPQPHFPDFNPASLRNASPLVNNGMYNSNQQQQQQMSQPLYNQYLQPSALDQSDNSHNFHHMPPTSNLALSNPPSSASTGVPQHQLLQSSLLLSPPLTSANLSKQPLLQSPSLNFSSLYSSRARFNASKGFDIEDDMEFCPMTQAQRAEAKALELQLAQTSSPTSSASGPGHVNPYANYFSGNHHKFNPYSSSFSPSSPSLGGNASLSNNISTGNSNGNYVTSPKNASSVNDSSPRVLTPRGKRLDQGNGISRVSSPRIYK</sequence>
<gene>
    <name evidence="2" type="ORF">WICPIJ_002846</name>
</gene>
<feature type="region of interest" description="Disordered" evidence="1">
    <location>
        <begin position="72"/>
        <end position="105"/>
    </location>
</feature>
<evidence type="ECO:0000313" key="2">
    <source>
        <dbReference type="EMBL" id="KAH3686178.1"/>
    </source>
</evidence>
<feature type="region of interest" description="Disordered" evidence="1">
    <location>
        <begin position="213"/>
        <end position="283"/>
    </location>
</feature>
<feature type="compositionally biased region" description="Polar residues" evidence="1">
    <location>
        <begin position="242"/>
        <end position="258"/>
    </location>
</feature>
<proteinExistence type="predicted"/>
<dbReference type="OrthoDB" id="5408025at2759"/>
<evidence type="ECO:0000313" key="3">
    <source>
        <dbReference type="Proteomes" id="UP000774326"/>
    </source>
</evidence>
<accession>A0A9P8TNJ9</accession>
<feature type="compositionally biased region" description="Low complexity" evidence="1">
    <location>
        <begin position="213"/>
        <end position="241"/>
    </location>
</feature>
<reference evidence="2" key="2">
    <citation type="submission" date="2021-01" db="EMBL/GenBank/DDBJ databases">
        <authorList>
            <person name="Schikora-Tamarit M.A."/>
        </authorList>
    </citation>
    <scope>NUCLEOTIDE SEQUENCE</scope>
    <source>
        <strain evidence="2">CBS2887</strain>
    </source>
</reference>